<gene>
    <name evidence="1" type="ORF">NEF87_000956</name>
</gene>
<evidence type="ECO:0000313" key="1">
    <source>
        <dbReference type="EMBL" id="UYP44671.1"/>
    </source>
</evidence>
<protein>
    <recommendedName>
        <fullName evidence="3">N-acetyltransferase domain-containing protein</fullName>
    </recommendedName>
</protein>
<dbReference type="Gene3D" id="3.40.630.30">
    <property type="match status" value="1"/>
</dbReference>
<sequence>MKNSKDEHIMETEFFRTHNPEDAKFIYKIGQNLLFTPKMYSTAIPEERKRYANSGFVIGNHEIQVVENWIKDKRNVIILGNYKNTPTQPNIFAYSLLLGDDKIIDQVQKYAEDISFCSEKARTVINSRDFMYLIQIGISPSYHNLGYGSQLFQAGFSSTSCPIISFVIKSPIHNYPSLYAHLKNGYEYMGDYTGKYDQFDNYRSVGLIYYPNSTLPTKEELKIKFQKALL</sequence>
<name>A0ABY6HQ44_9ARCH</name>
<dbReference type="InterPro" id="IPR016181">
    <property type="entry name" value="Acyl_CoA_acyltransferase"/>
</dbReference>
<dbReference type="Proteomes" id="UP001208689">
    <property type="component" value="Chromosome"/>
</dbReference>
<keyword evidence="2" id="KW-1185">Reference proteome</keyword>
<accession>A0ABY6HQ44</accession>
<reference evidence="1" key="1">
    <citation type="submission" date="2022-09" db="EMBL/GenBank/DDBJ databases">
        <title>Actin cytoskeleton and complex cell architecture in an #Asgard archaeon.</title>
        <authorList>
            <person name="Ponce Toledo R.I."/>
            <person name="Schleper C."/>
            <person name="Rodrigues Oliveira T."/>
            <person name="Wollweber F."/>
            <person name="Xu J."/>
            <person name="Rittmann S."/>
            <person name="Klingl A."/>
            <person name="Pilhofer M."/>
        </authorList>
    </citation>
    <scope>NUCLEOTIDE SEQUENCE</scope>
    <source>
        <strain evidence="1">B-35</strain>
    </source>
</reference>
<proteinExistence type="predicted"/>
<dbReference type="EMBL" id="CP104013">
    <property type="protein sequence ID" value="UYP44671.1"/>
    <property type="molecule type" value="Genomic_DNA"/>
</dbReference>
<organism evidence="1 2">
    <name type="scientific">Candidatus Lokiarchaeum ossiferum</name>
    <dbReference type="NCBI Taxonomy" id="2951803"/>
    <lineage>
        <taxon>Archaea</taxon>
        <taxon>Promethearchaeati</taxon>
        <taxon>Promethearchaeota</taxon>
        <taxon>Promethearchaeia</taxon>
        <taxon>Promethearchaeales</taxon>
        <taxon>Promethearchaeaceae</taxon>
        <taxon>Candidatus Lokiarchaeum</taxon>
    </lineage>
</organism>
<dbReference type="SUPFAM" id="SSF55729">
    <property type="entry name" value="Acyl-CoA N-acyltransferases (Nat)"/>
    <property type="match status" value="1"/>
</dbReference>
<evidence type="ECO:0008006" key="3">
    <source>
        <dbReference type="Google" id="ProtNLM"/>
    </source>
</evidence>
<evidence type="ECO:0000313" key="2">
    <source>
        <dbReference type="Proteomes" id="UP001208689"/>
    </source>
</evidence>